<dbReference type="Proteomes" id="UP000515922">
    <property type="component" value="Segment"/>
</dbReference>
<dbReference type="EMBL" id="MT711976">
    <property type="protein sequence ID" value="QMP84246.1"/>
    <property type="molecule type" value="Genomic_DNA"/>
</dbReference>
<protein>
    <submittedName>
        <fullName evidence="1">Uncharacterized protein</fullName>
    </submittedName>
</protein>
<gene>
    <name evidence="1" type="ORF">HUN41_00127</name>
</gene>
<sequence>MAVRYCGKCKKNVVTKVLSAKCGLCDTSTSPLDKTLKVPVDNKDHDRYLEYRWKRDTSIWS</sequence>
<name>A0A7G4AW56_9CAUD</name>
<evidence type="ECO:0000313" key="1">
    <source>
        <dbReference type="EMBL" id="QMP84246.1"/>
    </source>
</evidence>
<accession>A0A7G4AW56</accession>
<evidence type="ECO:0000313" key="2">
    <source>
        <dbReference type="Proteomes" id="UP000515922"/>
    </source>
</evidence>
<proteinExistence type="predicted"/>
<reference evidence="1 2" key="1">
    <citation type="submission" date="2020-07" db="EMBL/GenBank/DDBJ databases">
        <title>Streptomyces phage Genome sequencing and assembly.</title>
        <authorList>
            <person name="Sharma V."/>
            <person name="Hardy A."/>
            <person name="Frunzke J."/>
        </authorList>
    </citation>
    <scope>NUCLEOTIDE SEQUENCE [LARGE SCALE GENOMIC DNA]</scope>
</reference>
<keyword evidence="2" id="KW-1185">Reference proteome</keyword>
<organism evidence="1 2">
    <name type="scientific">Streptomyces phage Coruscant</name>
    <dbReference type="NCBI Taxonomy" id="2739834"/>
    <lineage>
        <taxon>Viruses</taxon>
        <taxon>Duplodnaviria</taxon>
        <taxon>Heunggongvirae</taxon>
        <taxon>Uroviricota</taxon>
        <taxon>Caudoviricetes</taxon>
        <taxon>Stanwilliamsviridae</taxon>
        <taxon>Boydwoodruffvirinae</taxon>
        <taxon>Coruscantvirus</taxon>
        <taxon>Coruscantvirus coruscant</taxon>
    </lineage>
</organism>